<dbReference type="SUPFAM" id="SSF51735">
    <property type="entry name" value="NAD(P)-binding Rossmann-fold domains"/>
    <property type="match status" value="1"/>
</dbReference>
<dbReference type="GO" id="GO:0005737">
    <property type="term" value="C:cytoplasm"/>
    <property type="evidence" value="ECO:0007669"/>
    <property type="project" value="TreeGrafter"/>
</dbReference>
<evidence type="ECO:0000313" key="2">
    <source>
        <dbReference type="Proteomes" id="UP000271031"/>
    </source>
</evidence>
<comment type="caution">
    <text evidence="1">The sequence shown here is derived from an EMBL/GenBank/DDBJ whole genome shotgun (WGS) entry which is preliminary data.</text>
</comment>
<reference evidence="1 2" key="1">
    <citation type="submission" date="2018-10" db="EMBL/GenBank/DDBJ databases">
        <title>Phylogenomics of Brevibacillus.</title>
        <authorList>
            <person name="Dunlap C."/>
        </authorList>
    </citation>
    <scope>NUCLEOTIDE SEQUENCE [LARGE SCALE GENOMIC DNA]</scope>
    <source>
        <strain evidence="1 2">JCM 15716</strain>
    </source>
</reference>
<dbReference type="AlphaFoldDB" id="A0A3M8DBS2"/>
<evidence type="ECO:0000313" key="1">
    <source>
        <dbReference type="EMBL" id="RNB84717.1"/>
    </source>
</evidence>
<dbReference type="PIRSF" id="PIRSF001439">
    <property type="entry name" value="CryM"/>
    <property type="match status" value="1"/>
</dbReference>
<gene>
    <name evidence="1" type="ORF">EDM56_21690</name>
</gene>
<dbReference type="Gene3D" id="3.40.50.720">
    <property type="entry name" value="NAD(P)-binding Rossmann-like Domain"/>
    <property type="match status" value="1"/>
</dbReference>
<dbReference type="Gene3D" id="3.30.1780.10">
    <property type="entry name" value="ornithine cyclodeaminase, domain 1"/>
    <property type="match status" value="1"/>
</dbReference>
<dbReference type="EMBL" id="RHHQ01000017">
    <property type="protein sequence ID" value="RNB84717.1"/>
    <property type="molecule type" value="Genomic_DNA"/>
</dbReference>
<accession>A0A3M8DBS2</accession>
<dbReference type="PANTHER" id="PTHR13812">
    <property type="entry name" value="KETIMINE REDUCTASE MU-CRYSTALLIN"/>
    <property type="match status" value="1"/>
</dbReference>
<keyword evidence="2" id="KW-1185">Reference proteome</keyword>
<name>A0A3M8DBS2_9BACL</name>
<dbReference type="InterPro" id="IPR036291">
    <property type="entry name" value="NAD(P)-bd_dom_sf"/>
</dbReference>
<organism evidence="1 2">
    <name type="scientific">Brevibacillus fluminis</name>
    <dbReference type="NCBI Taxonomy" id="511487"/>
    <lineage>
        <taxon>Bacteria</taxon>
        <taxon>Bacillati</taxon>
        <taxon>Bacillota</taxon>
        <taxon>Bacilli</taxon>
        <taxon>Bacillales</taxon>
        <taxon>Paenibacillaceae</taxon>
        <taxon>Brevibacillus</taxon>
    </lineage>
</organism>
<dbReference type="PANTHER" id="PTHR13812:SF19">
    <property type="entry name" value="KETIMINE REDUCTASE MU-CRYSTALLIN"/>
    <property type="match status" value="1"/>
</dbReference>
<sequence length="344" mass="38552">MIYREKIKGKLAIGQELLYLSMQDVIDTGITVDEIIDLTEKAMIAYSTKKAEMPAKIGLHPQPDSLMHAMPAYLPEEMACGIKWGSNFPTNRERFPELTPTNCQIIYNDHESGLPLAFLDATWITEVRTPAVTLVAAKYLANRDATTFGMFGCGIQGKAHVKMIEHVLPKLETIYVFDVFEKAMDALIEQCQPHVNAKIVKASSYEQVAKSCEVIASAIPIHHHPHPMVKTEWISKGQTLITCDCHSVYEDGVYKKADIYTVDSEEQHRLLETYGYYPWGLPTIYAETGLVAAGDKPGRTSSEQLIVSNNVGMAVEDIIIARKVFDHALEREIGLKLPLWNKTR</sequence>
<proteinExistence type="predicted"/>
<dbReference type="InterPro" id="IPR003462">
    <property type="entry name" value="ODC_Mu_crystall"/>
</dbReference>
<dbReference type="InterPro" id="IPR023401">
    <property type="entry name" value="ODC_N"/>
</dbReference>
<dbReference type="Pfam" id="PF02423">
    <property type="entry name" value="OCD_Mu_crystall"/>
    <property type="match status" value="1"/>
</dbReference>
<dbReference type="Proteomes" id="UP000271031">
    <property type="component" value="Unassembled WGS sequence"/>
</dbReference>
<dbReference type="RefSeq" id="WP_122919999.1">
    <property type="nucleotide sequence ID" value="NZ_RHHQ01000017.1"/>
</dbReference>
<dbReference type="OrthoDB" id="9792005at2"/>
<protein>
    <submittedName>
        <fullName evidence="1">Ornithine cyclodeaminase family protein</fullName>
    </submittedName>
</protein>